<accession>A0ABQ1I1G6</accession>
<dbReference type="RefSeq" id="WP_055732399.1">
    <property type="nucleotide sequence ID" value="NZ_BMDY01000005.1"/>
</dbReference>
<evidence type="ECO:0000313" key="5">
    <source>
        <dbReference type="Proteomes" id="UP000651977"/>
    </source>
</evidence>
<dbReference type="CDD" id="cd04629">
    <property type="entry name" value="CBS_pair_bac"/>
    <property type="match status" value="1"/>
</dbReference>
<dbReference type="SMART" id="SM00116">
    <property type="entry name" value="CBS"/>
    <property type="match status" value="2"/>
</dbReference>
<organism evidence="4 5">
    <name type="scientific">Agarivorans gilvus</name>
    <dbReference type="NCBI Taxonomy" id="680279"/>
    <lineage>
        <taxon>Bacteria</taxon>
        <taxon>Pseudomonadati</taxon>
        <taxon>Pseudomonadota</taxon>
        <taxon>Gammaproteobacteria</taxon>
        <taxon>Alteromonadales</taxon>
        <taxon>Alteromonadaceae</taxon>
        <taxon>Agarivorans</taxon>
    </lineage>
</organism>
<keyword evidence="1 2" id="KW-0129">CBS domain</keyword>
<dbReference type="Proteomes" id="UP000651977">
    <property type="component" value="Unassembled WGS sequence"/>
</dbReference>
<feature type="domain" description="CBS" evidence="3">
    <location>
        <begin position="79"/>
        <end position="134"/>
    </location>
</feature>
<gene>
    <name evidence="4" type="ORF">GCM10007414_11190</name>
</gene>
<name>A0ABQ1I1G6_9ALTE</name>
<dbReference type="InterPro" id="IPR044729">
    <property type="entry name" value="CBS_bac"/>
</dbReference>
<dbReference type="InterPro" id="IPR051257">
    <property type="entry name" value="Diverse_CBS-Domain"/>
</dbReference>
<evidence type="ECO:0000256" key="1">
    <source>
        <dbReference type="ARBA" id="ARBA00023122"/>
    </source>
</evidence>
<dbReference type="PANTHER" id="PTHR43080">
    <property type="entry name" value="CBS DOMAIN-CONTAINING PROTEIN CBSX3, MITOCHONDRIAL"/>
    <property type="match status" value="1"/>
</dbReference>
<dbReference type="PROSITE" id="PS51371">
    <property type="entry name" value="CBS"/>
    <property type="match status" value="2"/>
</dbReference>
<dbReference type="InterPro" id="IPR000644">
    <property type="entry name" value="CBS_dom"/>
</dbReference>
<protein>
    <submittedName>
        <fullName evidence="4">CBS domain-containing protein</fullName>
    </submittedName>
</protein>
<evidence type="ECO:0000259" key="3">
    <source>
        <dbReference type="PROSITE" id="PS51371"/>
    </source>
</evidence>
<feature type="domain" description="CBS" evidence="3">
    <location>
        <begin position="12"/>
        <end position="71"/>
    </location>
</feature>
<dbReference type="PANTHER" id="PTHR43080:SF26">
    <property type="entry name" value="REGULATORY PROTEIN"/>
    <property type="match status" value="1"/>
</dbReference>
<dbReference type="EMBL" id="BMDY01000005">
    <property type="protein sequence ID" value="GGA99850.1"/>
    <property type="molecule type" value="Genomic_DNA"/>
</dbReference>
<reference evidence="5" key="1">
    <citation type="journal article" date="2019" name="Int. J. Syst. Evol. Microbiol.">
        <title>The Global Catalogue of Microorganisms (GCM) 10K type strain sequencing project: providing services to taxonomists for standard genome sequencing and annotation.</title>
        <authorList>
            <consortium name="The Broad Institute Genomics Platform"/>
            <consortium name="The Broad Institute Genome Sequencing Center for Infectious Disease"/>
            <person name="Wu L."/>
            <person name="Ma J."/>
        </authorList>
    </citation>
    <scope>NUCLEOTIDE SEQUENCE [LARGE SCALE GENOMIC DNA]</scope>
    <source>
        <strain evidence="5">CGMCC 1.10131</strain>
    </source>
</reference>
<dbReference type="Gene3D" id="3.10.580.10">
    <property type="entry name" value="CBS-domain"/>
    <property type="match status" value="1"/>
</dbReference>
<evidence type="ECO:0000313" key="4">
    <source>
        <dbReference type="EMBL" id="GGA99850.1"/>
    </source>
</evidence>
<dbReference type="SUPFAM" id="SSF54631">
    <property type="entry name" value="CBS-domain pair"/>
    <property type="match status" value="1"/>
</dbReference>
<comment type="caution">
    <text evidence="4">The sequence shown here is derived from an EMBL/GenBank/DDBJ whole genome shotgun (WGS) entry which is preliminary data.</text>
</comment>
<keyword evidence="5" id="KW-1185">Reference proteome</keyword>
<sequence>MALRSIRAIDYMTKNPVTVKPSTSLFEAIDIMLAAKVSGATVLNDNKEVVGVISEIDCLQAILKGTYHGEIGGTVKEFMTEEVDSVGTDMDILAVAELLIKQKRRRMPVVENGKFIGQYSIRSILNAVKEFNLK</sequence>
<proteinExistence type="predicted"/>
<evidence type="ECO:0000256" key="2">
    <source>
        <dbReference type="PROSITE-ProRule" id="PRU00703"/>
    </source>
</evidence>
<dbReference type="Pfam" id="PF00571">
    <property type="entry name" value="CBS"/>
    <property type="match status" value="2"/>
</dbReference>
<dbReference type="InterPro" id="IPR046342">
    <property type="entry name" value="CBS_dom_sf"/>
</dbReference>